<evidence type="ECO:0000259" key="3">
    <source>
        <dbReference type="Pfam" id="PF00501"/>
    </source>
</evidence>
<feature type="domain" description="AMP-binding enzyme C-terminal" evidence="4">
    <location>
        <begin position="506"/>
        <end position="582"/>
    </location>
</feature>
<dbReference type="AlphaFoldDB" id="A0A1M6UR60"/>
<organism evidence="5 6">
    <name type="scientific">Desulfatibacillum alkenivorans DSM 16219</name>
    <dbReference type="NCBI Taxonomy" id="1121393"/>
    <lineage>
        <taxon>Bacteria</taxon>
        <taxon>Pseudomonadati</taxon>
        <taxon>Thermodesulfobacteriota</taxon>
        <taxon>Desulfobacteria</taxon>
        <taxon>Desulfobacterales</taxon>
        <taxon>Desulfatibacillaceae</taxon>
        <taxon>Desulfatibacillum</taxon>
    </lineage>
</organism>
<dbReference type="InterPro" id="IPR042099">
    <property type="entry name" value="ANL_N_sf"/>
</dbReference>
<dbReference type="SUPFAM" id="SSF56801">
    <property type="entry name" value="Acetyl-CoA synthetase-like"/>
    <property type="match status" value="1"/>
</dbReference>
<comment type="similarity">
    <text evidence="1">Belongs to the ATP-dependent AMP-binding enzyme family.</text>
</comment>
<evidence type="ECO:0000259" key="4">
    <source>
        <dbReference type="Pfam" id="PF13193"/>
    </source>
</evidence>
<evidence type="ECO:0000313" key="6">
    <source>
        <dbReference type="Proteomes" id="UP000183994"/>
    </source>
</evidence>
<dbReference type="STRING" id="1121393.SAMN02745216_03965"/>
<dbReference type="RefSeq" id="WP_073477994.1">
    <property type="nucleotide sequence ID" value="NZ_FQZU01000031.1"/>
</dbReference>
<reference evidence="6" key="1">
    <citation type="submission" date="2016-11" db="EMBL/GenBank/DDBJ databases">
        <authorList>
            <person name="Varghese N."/>
            <person name="Submissions S."/>
        </authorList>
    </citation>
    <scope>NUCLEOTIDE SEQUENCE [LARGE SCALE GENOMIC DNA]</scope>
    <source>
        <strain evidence="6">DSM 16219</strain>
    </source>
</reference>
<evidence type="ECO:0000256" key="1">
    <source>
        <dbReference type="ARBA" id="ARBA00006432"/>
    </source>
</evidence>
<dbReference type="Gene3D" id="3.40.50.12780">
    <property type="entry name" value="N-terminal domain of ligase-like"/>
    <property type="match status" value="1"/>
</dbReference>
<protein>
    <submittedName>
        <fullName evidence="5">Long-chain acyl-CoA synthetase</fullName>
    </submittedName>
</protein>
<feature type="domain" description="AMP-dependent synthetase/ligase" evidence="3">
    <location>
        <begin position="70"/>
        <end position="444"/>
    </location>
</feature>
<dbReference type="InterPro" id="IPR025110">
    <property type="entry name" value="AMP-bd_C"/>
</dbReference>
<gene>
    <name evidence="5" type="ORF">SAMN02745216_03965</name>
</gene>
<dbReference type="Gene3D" id="3.30.300.30">
    <property type="match status" value="1"/>
</dbReference>
<dbReference type="Pfam" id="PF13193">
    <property type="entry name" value="AMP-binding_C"/>
    <property type="match status" value="1"/>
</dbReference>
<proteinExistence type="inferred from homology"/>
<dbReference type="InterPro" id="IPR000873">
    <property type="entry name" value="AMP-dep_synth/lig_dom"/>
</dbReference>
<dbReference type="PANTHER" id="PTHR43201:SF5">
    <property type="entry name" value="MEDIUM-CHAIN ACYL-COA LIGASE ACSF2, MITOCHONDRIAL"/>
    <property type="match status" value="1"/>
</dbReference>
<dbReference type="EMBL" id="FQZU01000031">
    <property type="protein sequence ID" value="SHK71675.1"/>
    <property type="molecule type" value="Genomic_DNA"/>
</dbReference>
<keyword evidence="6" id="KW-1185">Reference proteome</keyword>
<dbReference type="Proteomes" id="UP000183994">
    <property type="component" value="Unassembled WGS sequence"/>
</dbReference>
<evidence type="ECO:0000256" key="2">
    <source>
        <dbReference type="ARBA" id="ARBA00022598"/>
    </source>
</evidence>
<dbReference type="GO" id="GO:0006631">
    <property type="term" value="P:fatty acid metabolic process"/>
    <property type="evidence" value="ECO:0007669"/>
    <property type="project" value="TreeGrafter"/>
</dbReference>
<dbReference type="Pfam" id="PF00501">
    <property type="entry name" value="AMP-binding"/>
    <property type="match status" value="1"/>
</dbReference>
<accession>A0A1M6UR60</accession>
<dbReference type="PANTHER" id="PTHR43201">
    <property type="entry name" value="ACYL-COA SYNTHETASE"/>
    <property type="match status" value="1"/>
</dbReference>
<sequence>MKRLGLLETSQLAIKAPFIKPARYHVRRALPALGYGTAFKLLMPDKLWKLAAAGKTNAAPTLILNMMDVRGEQEAVVSDEKRLKTKDFKDRFLRIANWLIHSGMQPKDKAAVLMHNSAEVLETLVGASFAGCTSPGLNWHLAGEELAKTINVSKPKTIFVGEDFVDRILGIADQIPSVKNFVAVGAKVPKGWIPYEEAAAFSRNAMPSGRFIFGAAPYTSGTTGVPKNVNLNDGLSYLFDDTAPAPNAELMEYFELLFSMLNAGFHLNMHKIKDLRSLVITPMYHAGTIAALFPVLYGGTLVLESKFDPEQVLATMQKERISWTFMVPTMLSRILHLPDEVKRKYDLSSMRSLISGAAPCSPEIKTGINELFMQQGAPGPVFHEYYGSTETMMVSVLRPGDYNNRPERLKSVGKPRCGEVRLVDPLTEQAVKNGEQGSICARTVSTLGLSYGTDSSLLDDAYVTINGKLYYKDGLMGYQDEEGFLYLTDRIKDMVISGGVNVFPGEVEKALASHPAVDDVAVFGVPDQDLGEVMRAEIQLVPGAEMTEEEAFAHCKEQGLFGYKMPRYIGFTEKLPRRIDGKMIKRELKEKYWPAS</sequence>
<name>A0A1M6UR60_9BACT</name>
<dbReference type="InterPro" id="IPR045851">
    <property type="entry name" value="AMP-bd_C_sf"/>
</dbReference>
<dbReference type="GO" id="GO:0031956">
    <property type="term" value="F:medium-chain fatty acid-CoA ligase activity"/>
    <property type="evidence" value="ECO:0007669"/>
    <property type="project" value="TreeGrafter"/>
</dbReference>
<keyword evidence="2" id="KW-0436">Ligase</keyword>
<evidence type="ECO:0000313" key="5">
    <source>
        <dbReference type="EMBL" id="SHK71675.1"/>
    </source>
</evidence>
<dbReference type="OrthoDB" id="5483897at2"/>